<protein>
    <recommendedName>
        <fullName evidence="1">Transcription regulator TrmB N-terminal domain-containing protein</fullName>
    </recommendedName>
</protein>
<sequence length="112" mass="13060">MWNTTSKQILTQSLKYKLYKLSLKSYLMKEFIDKLKSMGLTEYEAKAYLALLQKANMTAEQISNLSEVPLPRVYGVLEQLAIKGFIKILPGRPRKFEAIEPRIAFESYMKYK</sequence>
<reference evidence="2 3" key="1">
    <citation type="submission" date="2018-06" db="EMBL/GenBank/DDBJ databases">
        <title>Extensive metabolic versatility and redundancy in microbially diverse, dynamic hydrothermal sediments.</title>
        <authorList>
            <person name="Dombrowski N."/>
            <person name="Teske A."/>
            <person name="Baker B.J."/>
        </authorList>
    </citation>
    <scope>NUCLEOTIDE SEQUENCE [LARGE SCALE GENOMIC DNA]</scope>
    <source>
        <strain evidence="2">B66_G16</strain>
    </source>
</reference>
<dbReference type="InterPro" id="IPR036388">
    <property type="entry name" value="WH-like_DNA-bd_sf"/>
</dbReference>
<dbReference type="AlphaFoldDB" id="A0A497ELR6"/>
<dbReference type="PANTHER" id="PTHR34293:SF1">
    <property type="entry name" value="HTH-TYPE TRANSCRIPTIONAL REGULATOR TRMBL2"/>
    <property type="match status" value="1"/>
</dbReference>
<dbReference type="InterPro" id="IPR002831">
    <property type="entry name" value="Tscrpt_reg_TrmB_N"/>
</dbReference>
<dbReference type="PANTHER" id="PTHR34293">
    <property type="entry name" value="HTH-TYPE TRANSCRIPTIONAL REGULATOR TRMBL2"/>
    <property type="match status" value="1"/>
</dbReference>
<evidence type="ECO:0000313" key="3">
    <source>
        <dbReference type="Proteomes" id="UP000278475"/>
    </source>
</evidence>
<feature type="non-terminal residue" evidence="2">
    <location>
        <position position="112"/>
    </location>
</feature>
<dbReference type="Gene3D" id="1.10.10.10">
    <property type="entry name" value="Winged helix-like DNA-binding domain superfamily/Winged helix DNA-binding domain"/>
    <property type="match status" value="1"/>
</dbReference>
<dbReference type="Pfam" id="PF01978">
    <property type="entry name" value="TrmB"/>
    <property type="match status" value="1"/>
</dbReference>
<feature type="domain" description="Transcription regulator TrmB N-terminal" evidence="1">
    <location>
        <begin position="35"/>
        <end position="101"/>
    </location>
</feature>
<proteinExistence type="predicted"/>
<evidence type="ECO:0000313" key="2">
    <source>
        <dbReference type="EMBL" id="RLE45621.1"/>
    </source>
</evidence>
<comment type="caution">
    <text evidence="2">The sequence shown here is derived from an EMBL/GenBank/DDBJ whole genome shotgun (WGS) entry which is preliminary data.</text>
</comment>
<dbReference type="SUPFAM" id="SSF46785">
    <property type="entry name" value="Winged helix' DNA-binding domain"/>
    <property type="match status" value="1"/>
</dbReference>
<name>A0A497ELR6_9CREN</name>
<accession>A0A497ELR6</accession>
<dbReference type="InterPro" id="IPR036390">
    <property type="entry name" value="WH_DNA-bd_sf"/>
</dbReference>
<dbReference type="EMBL" id="QMQV01000242">
    <property type="protein sequence ID" value="RLE45621.1"/>
    <property type="molecule type" value="Genomic_DNA"/>
</dbReference>
<dbReference type="Proteomes" id="UP000278475">
    <property type="component" value="Unassembled WGS sequence"/>
</dbReference>
<dbReference type="InterPro" id="IPR051797">
    <property type="entry name" value="TrmB-like"/>
</dbReference>
<gene>
    <name evidence="2" type="ORF">DRJ31_11030</name>
</gene>
<evidence type="ECO:0000259" key="1">
    <source>
        <dbReference type="Pfam" id="PF01978"/>
    </source>
</evidence>
<organism evidence="2 3">
    <name type="scientific">Thermoproteota archaeon</name>
    <dbReference type="NCBI Taxonomy" id="2056631"/>
    <lineage>
        <taxon>Archaea</taxon>
        <taxon>Thermoproteota</taxon>
    </lineage>
</organism>